<dbReference type="AlphaFoldDB" id="A0A6J7ALL0"/>
<proteinExistence type="predicted"/>
<dbReference type="EMBL" id="CAFABK010000062">
    <property type="protein sequence ID" value="CAB4833390.1"/>
    <property type="molecule type" value="Genomic_DNA"/>
</dbReference>
<accession>A0A6J7ALL0</accession>
<organism evidence="2">
    <name type="scientific">freshwater metagenome</name>
    <dbReference type="NCBI Taxonomy" id="449393"/>
    <lineage>
        <taxon>unclassified sequences</taxon>
        <taxon>metagenomes</taxon>
        <taxon>ecological metagenomes</taxon>
    </lineage>
</organism>
<sequence>MGIVITAAYVLRLYQKSMTGPLAPKLVGMKDLGGREVIALMPIVVLTLLLGLFPAPILNVVNPAVDRVMTTIGATDPSPTITSEGSGK</sequence>
<keyword evidence="1" id="KW-1133">Transmembrane helix</keyword>
<keyword evidence="1" id="KW-0812">Transmembrane</keyword>
<reference evidence="2" key="1">
    <citation type="submission" date="2020-05" db="EMBL/GenBank/DDBJ databases">
        <authorList>
            <person name="Chiriac C."/>
            <person name="Salcher M."/>
            <person name="Ghai R."/>
            <person name="Kavagutti S V."/>
        </authorList>
    </citation>
    <scope>NUCLEOTIDE SEQUENCE</scope>
</reference>
<evidence type="ECO:0000256" key="1">
    <source>
        <dbReference type="SAM" id="Phobius"/>
    </source>
</evidence>
<protein>
    <submittedName>
        <fullName evidence="2">Unannotated protein</fullName>
    </submittedName>
</protein>
<name>A0A6J7ALL0_9ZZZZ</name>
<evidence type="ECO:0000313" key="2">
    <source>
        <dbReference type="EMBL" id="CAB4833390.1"/>
    </source>
</evidence>
<gene>
    <name evidence="2" type="ORF">UFOPK3204_01241</name>
</gene>
<feature type="transmembrane region" description="Helical" evidence="1">
    <location>
        <begin position="37"/>
        <end position="61"/>
    </location>
</feature>
<keyword evidence="1" id="KW-0472">Membrane</keyword>